<evidence type="ECO:0000256" key="9">
    <source>
        <dbReference type="ARBA" id="ARBA00023136"/>
    </source>
</evidence>
<keyword evidence="7" id="KW-0130">Cell adhesion</keyword>
<dbReference type="GO" id="GO:0005886">
    <property type="term" value="C:plasma membrane"/>
    <property type="evidence" value="ECO:0007669"/>
    <property type="project" value="UniProtKB-SubCell"/>
</dbReference>
<dbReference type="GO" id="GO:0007163">
    <property type="term" value="P:establishment or maintenance of cell polarity"/>
    <property type="evidence" value="ECO:0007669"/>
    <property type="project" value="UniProtKB-ARBA"/>
</dbReference>
<feature type="domain" description="Cadherin" evidence="13">
    <location>
        <begin position="66"/>
        <end position="164"/>
    </location>
</feature>
<evidence type="ECO:0000313" key="14">
    <source>
        <dbReference type="EnsemblMetazoa" id="MESCA006264-PA"/>
    </source>
</evidence>
<dbReference type="CDD" id="cd11304">
    <property type="entry name" value="Cadherin_repeat"/>
    <property type="match status" value="3"/>
</dbReference>
<dbReference type="EnsemblMetazoa" id="MESCA006264-RA">
    <property type="protein sequence ID" value="MESCA006264-PA"/>
    <property type="gene ID" value="MESCA006264"/>
</dbReference>
<dbReference type="GO" id="GO:0005509">
    <property type="term" value="F:calcium ion binding"/>
    <property type="evidence" value="ECO:0007669"/>
    <property type="project" value="UniProtKB-UniRule"/>
</dbReference>
<keyword evidence="6 12" id="KW-0106">Calcium</keyword>
<keyword evidence="8" id="KW-1133">Transmembrane helix</keyword>
<comment type="subcellular location">
    <subcellularLocation>
        <location evidence="1">Cell membrane</location>
        <topology evidence="1">Single-pass type I membrane protein</topology>
    </subcellularLocation>
</comment>
<evidence type="ECO:0000256" key="12">
    <source>
        <dbReference type="PROSITE-ProRule" id="PRU00043"/>
    </source>
</evidence>
<dbReference type="FunFam" id="2.60.40.60:FF:000024">
    <property type="entry name" value="FAT atypical cadherin 3"/>
    <property type="match status" value="1"/>
</dbReference>
<sequence length="362" mass="40418">MNDNAAAKKIYNASIEGVRRRGRQRARWADLVEKDAKELRIPHGNQYLETITLTVLDKNDSPPVFRDTPLIYSVSEDLGAGHTIATIRATDPDTLGTLNYTMMNGDDGKFELESKTGKLRLQDSLDRETKDVYHLVIRVTDGMQYTDTTVTVQVNDTNDNPPVFSEAAYSFDIPENAQRGYQIGTIKATDPDVGNNALIFYSVISDWGNDVFTLNPQTGVFTLTAKLDYEEVQHYILVVQAQDNGVPSLSTTLTVYCNVLDLNDNPPIFESINYSNEIYENVEIGTEVLKVRATDADDGDNGRIEFSITAGDDRNDFEITENGTIRTKRELDRETKSSYNLIVTAKDCAKEPASKRLSSTVQ</sequence>
<keyword evidence="5" id="KW-0677">Repeat</keyword>
<dbReference type="PRINTS" id="PR00205">
    <property type="entry name" value="CADHERIN"/>
</dbReference>
<keyword evidence="15" id="KW-1185">Reference proteome</keyword>
<reference evidence="15" key="1">
    <citation type="submission" date="2013-02" db="EMBL/GenBank/DDBJ databases">
        <authorList>
            <person name="Hughes D."/>
        </authorList>
    </citation>
    <scope>NUCLEOTIDE SEQUENCE</scope>
    <source>
        <strain>Durham</strain>
        <strain evidence="15">NC isolate 2 -- Noor lab</strain>
    </source>
</reference>
<proteinExistence type="predicted"/>
<dbReference type="InterPro" id="IPR015919">
    <property type="entry name" value="Cadherin-like_sf"/>
</dbReference>
<dbReference type="GO" id="GO:0048513">
    <property type="term" value="P:animal organ development"/>
    <property type="evidence" value="ECO:0007669"/>
    <property type="project" value="UniProtKB-ARBA"/>
</dbReference>
<evidence type="ECO:0000256" key="3">
    <source>
        <dbReference type="ARBA" id="ARBA00022692"/>
    </source>
</evidence>
<reference evidence="14" key="2">
    <citation type="submission" date="2015-06" db="UniProtKB">
        <authorList>
            <consortium name="EnsemblMetazoa"/>
        </authorList>
    </citation>
    <scope>IDENTIFICATION</scope>
</reference>
<evidence type="ECO:0000256" key="11">
    <source>
        <dbReference type="ARBA" id="ARBA00023180"/>
    </source>
</evidence>
<evidence type="ECO:0000259" key="13">
    <source>
        <dbReference type="PROSITE" id="PS50268"/>
    </source>
</evidence>
<dbReference type="AlphaFoldDB" id="T1GRH9"/>
<feature type="domain" description="Cadherin" evidence="13">
    <location>
        <begin position="270"/>
        <end position="347"/>
    </location>
</feature>
<evidence type="ECO:0000256" key="1">
    <source>
        <dbReference type="ARBA" id="ARBA00004251"/>
    </source>
</evidence>
<organism evidence="14 15">
    <name type="scientific">Megaselia scalaris</name>
    <name type="common">Humpbacked fly</name>
    <name type="synonym">Phora scalaris</name>
    <dbReference type="NCBI Taxonomy" id="36166"/>
    <lineage>
        <taxon>Eukaryota</taxon>
        <taxon>Metazoa</taxon>
        <taxon>Ecdysozoa</taxon>
        <taxon>Arthropoda</taxon>
        <taxon>Hexapoda</taxon>
        <taxon>Insecta</taxon>
        <taxon>Pterygota</taxon>
        <taxon>Neoptera</taxon>
        <taxon>Endopterygota</taxon>
        <taxon>Diptera</taxon>
        <taxon>Brachycera</taxon>
        <taxon>Muscomorpha</taxon>
        <taxon>Platypezoidea</taxon>
        <taxon>Phoridae</taxon>
        <taxon>Megaseliini</taxon>
        <taxon>Megaselia</taxon>
    </lineage>
</organism>
<evidence type="ECO:0000256" key="8">
    <source>
        <dbReference type="ARBA" id="ARBA00022989"/>
    </source>
</evidence>
<accession>T1GRH9</accession>
<dbReference type="FunFam" id="2.60.40.60:FF:000118">
    <property type="entry name" value="protocadherin Fat 4"/>
    <property type="match status" value="1"/>
</dbReference>
<dbReference type="GO" id="GO:0001736">
    <property type="term" value="P:establishment of planar polarity"/>
    <property type="evidence" value="ECO:0007669"/>
    <property type="project" value="UniProtKB-ARBA"/>
</dbReference>
<dbReference type="Proteomes" id="UP000015102">
    <property type="component" value="Unassembled WGS sequence"/>
</dbReference>
<dbReference type="OMA" id="HRNLPXY"/>
<dbReference type="GO" id="GO:0008104">
    <property type="term" value="P:intracellular protein localization"/>
    <property type="evidence" value="ECO:0007669"/>
    <property type="project" value="UniProtKB-ARBA"/>
</dbReference>
<dbReference type="PANTHER" id="PTHR24026:SF133">
    <property type="entry name" value="CADHERIN-RELATED FAMILY MEMBER 2"/>
    <property type="match status" value="1"/>
</dbReference>
<evidence type="ECO:0000256" key="2">
    <source>
        <dbReference type="ARBA" id="ARBA00022536"/>
    </source>
</evidence>
<dbReference type="Gene3D" id="2.60.40.60">
    <property type="entry name" value="Cadherins"/>
    <property type="match status" value="3"/>
</dbReference>
<evidence type="ECO:0000256" key="4">
    <source>
        <dbReference type="ARBA" id="ARBA00022729"/>
    </source>
</evidence>
<evidence type="ECO:0000256" key="5">
    <source>
        <dbReference type="ARBA" id="ARBA00022737"/>
    </source>
</evidence>
<dbReference type="InterPro" id="IPR002126">
    <property type="entry name" value="Cadherin-like_dom"/>
</dbReference>
<dbReference type="PANTHER" id="PTHR24026">
    <property type="entry name" value="FAT ATYPICAL CADHERIN-RELATED"/>
    <property type="match status" value="1"/>
</dbReference>
<keyword evidence="10" id="KW-1015">Disulfide bond</keyword>
<dbReference type="SUPFAM" id="SSF49313">
    <property type="entry name" value="Cadherin-like"/>
    <property type="match status" value="3"/>
</dbReference>
<dbReference type="SMART" id="SM00112">
    <property type="entry name" value="CA"/>
    <property type="match status" value="3"/>
</dbReference>
<protein>
    <recommendedName>
        <fullName evidence="13">Cadherin domain-containing protein</fullName>
    </recommendedName>
</protein>
<keyword evidence="9" id="KW-0472">Membrane</keyword>
<dbReference type="GO" id="GO:0030855">
    <property type="term" value="P:epithelial cell differentiation"/>
    <property type="evidence" value="ECO:0007669"/>
    <property type="project" value="UniProtKB-ARBA"/>
</dbReference>
<dbReference type="EMBL" id="CAQQ02000428">
    <property type="status" value="NOT_ANNOTATED_CDS"/>
    <property type="molecule type" value="Genomic_DNA"/>
</dbReference>
<feature type="domain" description="Cadherin" evidence="13">
    <location>
        <begin position="165"/>
        <end position="269"/>
    </location>
</feature>
<name>T1GRH9_MEGSC</name>
<dbReference type="FunFam" id="2.60.40.60:FF:000032">
    <property type="entry name" value="FAT atypical cadherin 1"/>
    <property type="match status" value="1"/>
</dbReference>
<evidence type="ECO:0000313" key="15">
    <source>
        <dbReference type="Proteomes" id="UP000015102"/>
    </source>
</evidence>
<keyword evidence="11" id="KW-0325">Glycoprotein</keyword>
<dbReference type="GO" id="GO:0007424">
    <property type="term" value="P:open tracheal system development"/>
    <property type="evidence" value="ECO:0007669"/>
    <property type="project" value="UniProtKB-ARBA"/>
</dbReference>
<keyword evidence="2" id="KW-0245">EGF-like domain</keyword>
<dbReference type="GO" id="GO:0048589">
    <property type="term" value="P:developmental growth"/>
    <property type="evidence" value="ECO:0007669"/>
    <property type="project" value="UniProtKB-ARBA"/>
</dbReference>
<dbReference type="HOGENOM" id="CLU_047089_0_0_1"/>
<dbReference type="Pfam" id="PF00028">
    <property type="entry name" value="Cadherin"/>
    <property type="match status" value="3"/>
</dbReference>
<dbReference type="STRING" id="36166.T1GRH9"/>
<keyword evidence="4" id="KW-0732">Signal</keyword>
<evidence type="ECO:0000256" key="6">
    <source>
        <dbReference type="ARBA" id="ARBA00022837"/>
    </source>
</evidence>
<dbReference type="PROSITE" id="PS50268">
    <property type="entry name" value="CADHERIN_2"/>
    <property type="match status" value="3"/>
</dbReference>
<keyword evidence="3" id="KW-0812">Transmembrane</keyword>
<evidence type="ECO:0000256" key="7">
    <source>
        <dbReference type="ARBA" id="ARBA00022889"/>
    </source>
</evidence>
<dbReference type="GO" id="GO:0007156">
    <property type="term" value="P:homophilic cell adhesion via plasma membrane adhesion molecules"/>
    <property type="evidence" value="ECO:0007669"/>
    <property type="project" value="InterPro"/>
</dbReference>
<evidence type="ECO:0000256" key="10">
    <source>
        <dbReference type="ARBA" id="ARBA00023157"/>
    </source>
</evidence>